<proteinExistence type="predicted"/>
<dbReference type="Proteomes" id="UP001551584">
    <property type="component" value="Unassembled WGS sequence"/>
</dbReference>
<comment type="caution">
    <text evidence="2">The sequence shown here is derived from an EMBL/GenBank/DDBJ whole genome shotgun (WGS) entry which is preliminary data.</text>
</comment>
<organism evidence="2 3">
    <name type="scientific">Streptomyces chilikensis</name>
    <dbReference type="NCBI Taxonomy" id="1194079"/>
    <lineage>
        <taxon>Bacteria</taxon>
        <taxon>Bacillati</taxon>
        <taxon>Actinomycetota</taxon>
        <taxon>Actinomycetes</taxon>
        <taxon>Kitasatosporales</taxon>
        <taxon>Streptomycetaceae</taxon>
        <taxon>Streptomyces</taxon>
    </lineage>
</organism>
<dbReference type="EMBL" id="JBEZNA010000039">
    <property type="protein sequence ID" value="MEU9579034.1"/>
    <property type="molecule type" value="Genomic_DNA"/>
</dbReference>
<dbReference type="PANTHER" id="PTHR43460">
    <property type="entry name" value="METHYLTRANSFERASE"/>
    <property type="match status" value="1"/>
</dbReference>
<gene>
    <name evidence="2" type="ORF">AB0D95_17515</name>
</gene>
<feature type="domain" description="Methyltransferase type 11" evidence="1">
    <location>
        <begin position="52"/>
        <end position="138"/>
    </location>
</feature>
<dbReference type="GO" id="GO:0008168">
    <property type="term" value="F:methyltransferase activity"/>
    <property type="evidence" value="ECO:0007669"/>
    <property type="project" value="UniProtKB-KW"/>
</dbReference>
<dbReference type="InterPro" id="IPR052939">
    <property type="entry name" value="23S_rRNA_MeTrnsfrase_RlmA"/>
</dbReference>
<evidence type="ECO:0000259" key="1">
    <source>
        <dbReference type="Pfam" id="PF08241"/>
    </source>
</evidence>
<keyword evidence="2" id="KW-0808">Transferase</keyword>
<keyword evidence="2" id="KW-0489">Methyltransferase</keyword>
<dbReference type="CDD" id="cd02440">
    <property type="entry name" value="AdoMet_MTases"/>
    <property type="match status" value="1"/>
</dbReference>
<sequence length="267" mass="29054">MSHFDDLLAEGSSVPTDGWDFSWFEGRATEERPSWGYARLLDERMARAGAALDVQTGGGEVTATAHRAPPLLAATEAWPPNVVIARRTLAPLGGKVVQVGESDGLPFRDGLFDLVVSRHPVVTRWDEVRRVLRPGGTYLSQQVGAATVRELAEFLREGRPGTRAAGAAAAPAPLATRSGSAPTTAVAAAEAAGLEVLDLRQEALRMEFHDIAAVVHFLRKVIWIVPGFTAGEYRDRLAVLHDFMERHGPFVAYAQRFLIEARRPERG</sequence>
<dbReference type="SUPFAM" id="SSF53335">
    <property type="entry name" value="S-adenosyl-L-methionine-dependent methyltransferases"/>
    <property type="match status" value="1"/>
</dbReference>
<name>A0ABV3ES60_9ACTN</name>
<keyword evidence="3" id="KW-1185">Reference proteome</keyword>
<dbReference type="InterPro" id="IPR029063">
    <property type="entry name" value="SAM-dependent_MTases_sf"/>
</dbReference>
<dbReference type="Gene3D" id="3.40.50.150">
    <property type="entry name" value="Vaccinia Virus protein VP39"/>
    <property type="match status" value="1"/>
</dbReference>
<reference evidence="2 3" key="1">
    <citation type="submission" date="2024-06" db="EMBL/GenBank/DDBJ databases">
        <title>The Natural Products Discovery Center: Release of the First 8490 Sequenced Strains for Exploring Actinobacteria Biosynthetic Diversity.</title>
        <authorList>
            <person name="Kalkreuter E."/>
            <person name="Kautsar S.A."/>
            <person name="Yang D."/>
            <person name="Bader C.D."/>
            <person name="Teijaro C.N."/>
            <person name="Fluegel L."/>
            <person name="Davis C.M."/>
            <person name="Simpson J.R."/>
            <person name="Lauterbach L."/>
            <person name="Steele A.D."/>
            <person name="Gui C."/>
            <person name="Meng S."/>
            <person name="Li G."/>
            <person name="Viehrig K."/>
            <person name="Ye F."/>
            <person name="Su P."/>
            <person name="Kiefer A.F."/>
            <person name="Nichols A."/>
            <person name="Cepeda A.J."/>
            <person name="Yan W."/>
            <person name="Fan B."/>
            <person name="Jiang Y."/>
            <person name="Adhikari A."/>
            <person name="Zheng C.-J."/>
            <person name="Schuster L."/>
            <person name="Cowan T.M."/>
            <person name="Smanski M.J."/>
            <person name="Chevrette M.G."/>
            <person name="De Carvalho L.P.S."/>
            <person name="Shen B."/>
        </authorList>
    </citation>
    <scope>NUCLEOTIDE SEQUENCE [LARGE SCALE GENOMIC DNA]</scope>
    <source>
        <strain evidence="2 3">NPDC048117</strain>
    </source>
</reference>
<dbReference type="Pfam" id="PF08241">
    <property type="entry name" value="Methyltransf_11"/>
    <property type="match status" value="1"/>
</dbReference>
<dbReference type="RefSeq" id="WP_359273579.1">
    <property type="nucleotide sequence ID" value="NZ_JBEZNA010000039.1"/>
</dbReference>
<dbReference type="InterPro" id="IPR013216">
    <property type="entry name" value="Methyltransf_11"/>
</dbReference>
<dbReference type="GO" id="GO:0032259">
    <property type="term" value="P:methylation"/>
    <property type="evidence" value="ECO:0007669"/>
    <property type="project" value="UniProtKB-KW"/>
</dbReference>
<evidence type="ECO:0000313" key="2">
    <source>
        <dbReference type="EMBL" id="MEU9579034.1"/>
    </source>
</evidence>
<accession>A0ABV3ES60</accession>
<protein>
    <submittedName>
        <fullName evidence="2">Methyltransferase domain-containing protein</fullName>
    </submittedName>
</protein>
<evidence type="ECO:0000313" key="3">
    <source>
        <dbReference type="Proteomes" id="UP001551584"/>
    </source>
</evidence>
<dbReference type="PANTHER" id="PTHR43460:SF1">
    <property type="entry name" value="METHYLTRANSFERASE TYPE 11 DOMAIN-CONTAINING PROTEIN"/>
    <property type="match status" value="1"/>
</dbReference>